<name>L7VYL3_9BACT</name>
<dbReference type="AlphaFoldDB" id="L7VYL3"/>
<evidence type="ECO:0000313" key="1">
    <source>
        <dbReference type="EMBL" id="AGC72168.1"/>
    </source>
</evidence>
<proteinExistence type="predicted"/>
<accession>L7VYL3</accession>
<dbReference type="EMBL" id="JX649894">
    <property type="protein sequence ID" value="AGC72168.1"/>
    <property type="molecule type" value="Genomic_DNA"/>
</dbReference>
<reference evidence="1" key="1">
    <citation type="submission" date="2012-09" db="EMBL/GenBank/DDBJ databases">
        <title>Metagenomic Characterization of a Microbial Community in Wastewater Detects High Levels of Antibiotic Resistance.</title>
        <authorList>
            <person name="Abrams M."/>
            <person name="Caldwell A."/>
            <person name="Vandaei E."/>
            <person name="Lee W."/>
            <person name="Perrott J."/>
            <person name="Khan S.Y."/>
            <person name="Ta J."/>
            <person name="Romero D."/>
            <person name="Nguyen V."/>
            <person name="Pourmand N."/>
            <person name="Ouverney C.C."/>
        </authorList>
    </citation>
    <scope>NUCLEOTIDE SEQUENCE</scope>
</reference>
<sequence length="42" mass="4613">MERHKVSHHVSPKSVDFLPDWVDVASDGGALRGVSYLPPRLG</sequence>
<protein>
    <submittedName>
        <fullName evidence="1">Uncharacterized protein</fullName>
    </submittedName>
</protein>
<organism evidence="1">
    <name type="scientific">uncultured bacterium A1Q1_fos_962</name>
    <dbReference type="NCBI Taxonomy" id="1256592"/>
    <lineage>
        <taxon>Bacteria</taxon>
        <taxon>environmental samples</taxon>
    </lineage>
</organism>